<organism evidence="1 2">
    <name type="scientific">Solanum commersonii</name>
    <name type="common">Commerson's wild potato</name>
    <name type="synonym">Commerson's nightshade</name>
    <dbReference type="NCBI Taxonomy" id="4109"/>
    <lineage>
        <taxon>Eukaryota</taxon>
        <taxon>Viridiplantae</taxon>
        <taxon>Streptophyta</taxon>
        <taxon>Embryophyta</taxon>
        <taxon>Tracheophyta</taxon>
        <taxon>Spermatophyta</taxon>
        <taxon>Magnoliopsida</taxon>
        <taxon>eudicotyledons</taxon>
        <taxon>Gunneridae</taxon>
        <taxon>Pentapetalae</taxon>
        <taxon>asterids</taxon>
        <taxon>lamiids</taxon>
        <taxon>Solanales</taxon>
        <taxon>Solanaceae</taxon>
        <taxon>Solanoideae</taxon>
        <taxon>Solaneae</taxon>
        <taxon>Solanum</taxon>
    </lineage>
</organism>
<evidence type="ECO:0000313" key="1">
    <source>
        <dbReference type="EMBL" id="KAG5584475.1"/>
    </source>
</evidence>
<evidence type="ECO:0000313" key="2">
    <source>
        <dbReference type="Proteomes" id="UP000824120"/>
    </source>
</evidence>
<dbReference type="EMBL" id="JACXVP010000009">
    <property type="protein sequence ID" value="KAG5584475.1"/>
    <property type="molecule type" value="Genomic_DNA"/>
</dbReference>
<comment type="caution">
    <text evidence="1">The sequence shown here is derived from an EMBL/GenBank/DDBJ whole genome shotgun (WGS) entry which is preliminary data.</text>
</comment>
<reference evidence="1 2" key="1">
    <citation type="submission" date="2020-09" db="EMBL/GenBank/DDBJ databases">
        <title>De no assembly of potato wild relative species, Solanum commersonii.</title>
        <authorList>
            <person name="Cho K."/>
        </authorList>
    </citation>
    <scope>NUCLEOTIDE SEQUENCE [LARGE SCALE GENOMIC DNA]</scope>
    <source>
        <strain evidence="1">LZ3.2</strain>
        <tissue evidence="1">Leaf</tissue>
    </source>
</reference>
<dbReference type="AlphaFoldDB" id="A0A9J5X889"/>
<name>A0A9J5X889_SOLCO</name>
<proteinExistence type="predicted"/>
<accession>A0A9J5X889</accession>
<protein>
    <submittedName>
        <fullName evidence="1">Uncharacterized protein</fullName>
    </submittedName>
</protein>
<keyword evidence="2" id="KW-1185">Reference proteome</keyword>
<dbReference type="Proteomes" id="UP000824120">
    <property type="component" value="Chromosome 9"/>
</dbReference>
<dbReference type="PANTHER" id="PTHR46238">
    <property type="entry name" value="REVERSE TRANSCRIPTASE DOMAIN-CONTAINING PROTEIN"/>
    <property type="match status" value="1"/>
</dbReference>
<gene>
    <name evidence="1" type="ORF">H5410_044909</name>
</gene>
<sequence length="177" mass="20338">CWAETGTSPVYHLTNSSSSELDSGTELNMAMETNLENQAPLKLRQWDICFCIAESLTSYGRLSLISRGIQWTMPSTTVDTLSSWEEAGKGAKNRSYWRTIPACIWWTIWKDRNASGGYTNTIVLYGAECWPVKNAHVQKMKVVDMRMLRWMSKHTRKYMIKNEVIRDKVGVAFMAKR</sequence>
<feature type="non-terminal residue" evidence="1">
    <location>
        <position position="1"/>
    </location>
</feature>
<dbReference type="PANTHER" id="PTHR46238:SF8">
    <property type="entry name" value="ENDONUCLEASE_EXONUCLEASE_PHOSPHATASE DOMAIN-CONTAINING PROTEIN"/>
    <property type="match status" value="1"/>
</dbReference>